<dbReference type="EMBL" id="CAJVPJ010001633">
    <property type="protein sequence ID" value="CAG8598522.1"/>
    <property type="molecule type" value="Genomic_DNA"/>
</dbReference>
<name>A0A9N9CE39_9GLOM</name>
<dbReference type="Gene3D" id="3.40.1350.10">
    <property type="match status" value="1"/>
</dbReference>
<keyword evidence="3" id="KW-1185">Reference proteome</keyword>
<proteinExistence type="predicted"/>
<dbReference type="Proteomes" id="UP000789572">
    <property type="component" value="Unassembled WGS sequence"/>
</dbReference>
<sequence length="158" mass="17911">MARLVGKEKQLRDVKKILWKEGYRLFEGGGDDGGIDILAQKDGKHYGILYKNDEDVVGSGFVQALRGALIHFPPEYSVGILVAKKFTNGAYIQVAEKTGLDIILAHKEDLTNLMKNYRFRSEQRRRMAETKVVETNVAQRAEGEIYSLHNLIHFAFGR</sequence>
<dbReference type="GO" id="GO:0006302">
    <property type="term" value="P:double-strand break repair"/>
    <property type="evidence" value="ECO:0007669"/>
    <property type="project" value="UniProtKB-ARBA"/>
</dbReference>
<dbReference type="InterPro" id="IPR011335">
    <property type="entry name" value="Restrct_endonuc-II-like"/>
</dbReference>
<dbReference type="InterPro" id="IPR007560">
    <property type="entry name" value="Restrct_endonuc_IV_Mrr"/>
</dbReference>
<accession>A0A9N9CE39</accession>
<dbReference type="InterPro" id="IPR011856">
    <property type="entry name" value="tRNA_endonuc-like_dom_sf"/>
</dbReference>
<comment type="caution">
    <text evidence="2">The sequence shown here is derived from an EMBL/GenBank/DDBJ whole genome shotgun (WGS) entry which is preliminary data.</text>
</comment>
<dbReference type="AlphaFoldDB" id="A0A9N9CE39"/>
<feature type="domain" description="Restriction endonuclease type IV Mrr" evidence="1">
    <location>
        <begin position="14"/>
        <end position="114"/>
    </location>
</feature>
<evidence type="ECO:0000313" key="2">
    <source>
        <dbReference type="EMBL" id="CAG8598522.1"/>
    </source>
</evidence>
<dbReference type="GO" id="GO:0004519">
    <property type="term" value="F:endonuclease activity"/>
    <property type="evidence" value="ECO:0007669"/>
    <property type="project" value="InterPro"/>
</dbReference>
<dbReference type="GO" id="GO:0009307">
    <property type="term" value="P:DNA restriction-modification system"/>
    <property type="evidence" value="ECO:0007669"/>
    <property type="project" value="InterPro"/>
</dbReference>
<dbReference type="SUPFAM" id="SSF52980">
    <property type="entry name" value="Restriction endonuclease-like"/>
    <property type="match status" value="1"/>
</dbReference>
<evidence type="ECO:0000259" key="1">
    <source>
        <dbReference type="Pfam" id="PF04471"/>
    </source>
</evidence>
<protein>
    <submittedName>
        <fullName evidence="2">9295_t:CDS:1</fullName>
    </submittedName>
</protein>
<evidence type="ECO:0000313" key="3">
    <source>
        <dbReference type="Proteomes" id="UP000789572"/>
    </source>
</evidence>
<reference evidence="2" key="1">
    <citation type="submission" date="2021-06" db="EMBL/GenBank/DDBJ databases">
        <authorList>
            <person name="Kallberg Y."/>
            <person name="Tangrot J."/>
            <person name="Rosling A."/>
        </authorList>
    </citation>
    <scope>NUCLEOTIDE SEQUENCE</scope>
    <source>
        <strain evidence="2">IA702</strain>
    </source>
</reference>
<dbReference type="GO" id="GO:0003677">
    <property type="term" value="F:DNA binding"/>
    <property type="evidence" value="ECO:0007669"/>
    <property type="project" value="InterPro"/>
</dbReference>
<organism evidence="2 3">
    <name type="scientific">Paraglomus occultum</name>
    <dbReference type="NCBI Taxonomy" id="144539"/>
    <lineage>
        <taxon>Eukaryota</taxon>
        <taxon>Fungi</taxon>
        <taxon>Fungi incertae sedis</taxon>
        <taxon>Mucoromycota</taxon>
        <taxon>Glomeromycotina</taxon>
        <taxon>Glomeromycetes</taxon>
        <taxon>Paraglomerales</taxon>
        <taxon>Paraglomeraceae</taxon>
        <taxon>Paraglomus</taxon>
    </lineage>
</organism>
<dbReference type="Pfam" id="PF04471">
    <property type="entry name" value="Mrr_cat"/>
    <property type="match status" value="1"/>
</dbReference>
<gene>
    <name evidence="2" type="ORF">POCULU_LOCUS7342</name>
</gene>